<evidence type="ECO:0000313" key="1">
    <source>
        <dbReference type="EMBL" id="EGE06883.1"/>
    </source>
</evidence>
<dbReference type="AlphaFoldDB" id="F2PYB5"/>
<proteinExistence type="predicted"/>
<dbReference type="HOGENOM" id="CLU_1533670_0_0_1"/>
<dbReference type="Proteomes" id="UP000009169">
    <property type="component" value="Unassembled WGS sequence"/>
</dbReference>
<dbReference type="VEuPathDB" id="FungiDB:TEQG_05937"/>
<accession>F2PYB5</accession>
<sequence length="175" mass="18971">MTTSQFQISAVTCGLYWRRFTLLATEASSHLSRAIPGVAPVLPSSLRLAVSSSSSWAAAGPHLCPKGTKPLWAERAGLGPWVSAWPRRHFPFGRVPAFARAATRASPEEEALLLPPKTSNLLDCRPTFQPPLALLGDAWWCWTTSRYAAACSCLLGYRANSPAAACCCLLRCRRA</sequence>
<evidence type="ECO:0000313" key="2">
    <source>
        <dbReference type="Proteomes" id="UP000009169"/>
    </source>
</evidence>
<protein>
    <submittedName>
        <fullName evidence="1">Uncharacterized protein</fullName>
    </submittedName>
</protein>
<organism evidence="1 2">
    <name type="scientific">Trichophyton equinum (strain ATCC MYA-4606 / CBS 127.97)</name>
    <name type="common">Horse ringworm fungus</name>
    <dbReference type="NCBI Taxonomy" id="559882"/>
    <lineage>
        <taxon>Eukaryota</taxon>
        <taxon>Fungi</taxon>
        <taxon>Dikarya</taxon>
        <taxon>Ascomycota</taxon>
        <taxon>Pezizomycotina</taxon>
        <taxon>Eurotiomycetes</taxon>
        <taxon>Eurotiomycetidae</taxon>
        <taxon>Onygenales</taxon>
        <taxon>Arthrodermataceae</taxon>
        <taxon>Trichophyton</taxon>
    </lineage>
</organism>
<reference evidence="2" key="1">
    <citation type="journal article" date="2012" name="MBio">
        <title>Comparative genome analysis of Trichophyton rubrum and related dermatophytes reveals candidate genes involved in infection.</title>
        <authorList>
            <person name="Martinez D.A."/>
            <person name="Oliver B.G."/>
            <person name="Graeser Y."/>
            <person name="Goldberg J.M."/>
            <person name="Li W."/>
            <person name="Martinez-Rossi N.M."/>
            <person name="Monod M."/>
            <person name="Shelest E."/>
            <person name="Barton R.C."/>
            <person name="Birch E."/>
            <person name="Brakhage A.A."/>
            <person name="Chen Z."/>
            <person name="Gurr S.J."/>
            <person name="Heiman D."/>
            <person name="Heitman J."/>
            <person name="Kosti I."/>
            <person name="Rossi A."/>
            <person name="Saif S."/>
            <person name="Samalova M."/>
            <person name="Saunders C.W."/>
            <person name="Shea T."/>
            <person name="Summerbell R.C."/>
            <person name="Xu J."/>
            <person name="Young S."/>
            <person name="Zeng Q."/>
            <person name="Birren B.W."/>
            <person name="Cuomo C.A."/>
            <person name="White T.C."/>
        </authorList>
    </citation>
    <scope>NUCLEOTIDE SEQUENCE [LARGE SCALE GENOMIC DNA]</scope>
    <source>
        <strain evidence="2">ATCC MYA-4606 / CBS 127.97</strain>
    </source>
</reference>
<keyword evidence="2" id="KW-1185">Reference proteome</keyword>
<gene>
    <name evidence="1" type="ORF">TEQG_05937</name>
</gene>
<name>F2PYB5_TRIEC</name>
<dbReference type="EMBL" id="DS995752">
    <property type="protein sequence ID" value="EGE06883.1"/>
    <property type="molecule type" value="Genomic_DNA"/>
</dbReference>